<gene>
    <name evidence="1" type="ORF">CLUMA_CG009438</name>
</gene>
<name>A0A1J1IAL1_9DIPT</name>
<evidence type="ECO:0000313" key="1">
    <source>
        <dbReference type="EMBL" id="CRK95998.1"/>
    </source>
</evidence>
<protein>
    <submittedName>
        <fullName evidence="1">CLUMA_CG009438, isoform A</fullName>
    </submittedName>
</protein>
<reference evidence="1 2" key="1">
    <citation type="submission" date="2015-04" db="EMBL/GenBank/DDBJ databases">
        <authorList>
            <person name="Syromyatnikov M.Y."/>
            <person name="Popov V.N."/>
        </authorList>
    </citation>
    <scope>NUCLEOTIDE SEQUENCE [LARGE SCALE GENOMIC DNA]</scope>
</reference>
<dbReference type="Proteomes" id="UP000183832">
    <property type="component" value="Unassembled WGS sequence"/>
</dbReference>
<dbReference type="AlphaFoldDB" id="A0A1J1IAL1"/>
<keyword evidence="2" id="KW-1185">Reference proteome</keyword>
<dbReference type="EMBL" id="CVRI01000043">
    <property type="protein sequence ID" value="CRK95998.1"/>
    <property type="molecule type" value="Genomic_DNA"/>
</dbReference>
<proteinExistence type="predicted"/>
<accession>A0A1J1IAL1</accession>
<sequence>MENFFDDDVSVQEMELLEPNYEVFMKWAQPTTIWDTISNRIRMATISSIVRKCSLHLHLASNFATKRFVGVRRKHLRKYC</sequence>
<evidence type="ECO:0000313" key="2">
    <source>
        <dbReference type="Proteomes" id="UP000183832"/>
    </source>
</evidence>
<organism evidence="1 2">
    <name type="scientific">Clunio marinus</name>
    <dbReference type="NCBI Taxonomy" id="568069"/>
    <lineage>
        <taxon>Eukaryota</taxon>
        <taxon>Metazoa</taxon>
        <taxon>Ecdysozoa</taxon>
        <taxon>Arthropoda</taxon>
        <taxon>Hexapoda</taxon>
        <taxon>Insecta</taxon>
        <taxon>Pterygota</taxon>
        <taxon>Neoptera</taxon>
        <taxon>Endopterygota</taxon>
        <taxon>Diptera</taxon>
        <taxon>Nematocera</taxon>
        <taxon>Chironomoidea</taxon>
        <taxon>Chironomidae</taxon>
        <taxon>Clunio</taxon>
    </lineage>
</organism>